<dbReference type="Gene3D" id="3.80.10.10">
    <property type="entry name" value="Ribonuclease Inhibitor"/>
    <property type="match status" value="3"/>
</dbReference>
<accession>A0A6M2D5S8</accession>
<evidence type="ECO:0000256" key="2">
    <source>
        <dbReference type="SAM" id="MobiDB-lite"/>
    </source>
</evidence>
<organism evidence="3">
    <name type="scientific">Rhipicephalus microplus</name>
    <name type="common">Cattle tick</name>
    <name type="synonym">Boophilus microplus</name>
    <dbReference type="NCBI Taxonomy" id="6941"/>
    <lineage>
        <taxon>Eukaryota</taxon>
        <taxon>Metazoa</taxon>
        <taxon>Ecdysozoa</taxon>
        <taxon>Arthropoda</taxon>
        <taxon>Chelicerata</taxon>
        <taxon>Arachnida</taxon>
        <taxon>Acari</taxon>
        <taxon>Parasitiformes</taxon>
        <taxon>Ixodida</taxon>
        <taxon>Ixodoidea</taxon>
        <taxon>Ixodidae</taxon>
        <taxon>Rhipicephalinae</taxon>
        <taxon>Rhipicephalus</taxon>
        <taxon>Boophilus</taxon>
    </lineage>
</organism>
<reference evidence="3" key="1">
    <citation type="submission" date="2019-09" db="EMBL/GenBank/DDBJ databases">
        <title>Organ-specific transcriptomic study of the physiology of the cattle tick, Rhipicephalus microplus.</title>
        <authorList>
            <person name="Tirloni L."/>
            <person name="Braz G."/>
            <person name="Gandara A.C.P."/>
            <person name="Sabadin G.A."/>
            <person name="da Silva R.M."/>
            <person name="Guizzo M.G."/>
            <person name="Machado J.A."/>
            <person name="Costa E.P."/>
            <person name="Gomes H.F."/>
            <person name="Moraes J."/>
            <person name="Mota M.B.S."/>
            <person name="Mesquita R.D."/>
            <person name="Alvarenga P.H."/>
            <person name="Alves F."/>
            <person name="Seixas A."/>
            <person name="da Fonseca R.N."/>
            <person name="Fogaca A."/>
            <person name="Logullo C."/>
            <person name="Tanaka A."/>
            <person name="Daffre S."/>
            <person name="Termignoni C."/>
            <person name="Vaz I.S.Jr."/>
            <person name="Oliveira P.L."/>
            <person name="Ribeiro J.M."/>
        </authorList>
    </citation>
    <scope>NUCLEOTIDE SEQUENCE</scope>
    <source>
        <strain evidence="3">Porto Alegre</strain>
    </source>
</reference>
<feature type="compositionally biased region" description="Low complexity" evidence="2">
    <location>
        <begin position="51"/>
        <end position="61"/>
    </location>
</feature>
<dbReference type="InterPro" id="IPR052201">
    <property type="entry name" value="LRR-containing_regulator"/>
</dbReference>
<dbReference type="OrthoDB" id="10034042at2759"/>
<dbReference type="VEuPathDB" id="VectorBase:LOC119163132"/>
<name>A0A6M2D5S8_RHIMP</name>
<dbReference type="EMBL" id="GHWJ01007850">
    <property type="protein sequence ID" value="NOV40587.1"/>
    <property type="molecule type" value="Transcribed_RNA"/>
</dbReference>
<protein>
    <submittedName>
        <fullName evidence="3">Putative ran gtpase-activating protein ovary overexpressed</fullName>
    </submittedName>
</protein>
<keyword evidence="1" id="KW-0677">Repeat</keyword>
<dbReference type="AlphaFoldDB" id="A0A6M2D5S8"/>
<dbReference type="SUPFAM" id="SSF52047">
    <property type="entry name" value="RNI-like"/>
    <property type="match status" value="1"/>
</dbReference>
<dbReference type="PANTHER" id="PTHR24111">
    <property type="entry name" value="LEUCINE-RICH REPEAT-CONTAINING PROTEIN 34"/>
    <property type="match status" value="1"/>
</dbReference>
<evidence type="ECO:0000313" key="3">
    <source>
        <dbReference type="EMBL" id="NOV40587.1"/>
    </source>
</evidence>
<sequence>MASLRTLCTWTRPTLEQVSDIFNQEFRDVLGLGITQPLVPAEPPASPEPSIPIDAPSTSRGRTPRSSRKRVTQKFTARRGRSQGRSRKWSIAEEHEDESANEGDTTSGAADVVTKVGEDYGRSCTWEPKEKRCWLFDKLDRWNTLLATGLLQLVEFRWGEFRLQGYAAIDLTPTPLEHVLRVSLLVHLLLKTHRCIQRVEVDLAVTKLEEPVFWDALYGCPGVRDHFEFCGHHTFYFREEEPEESVRWAQSIATLTGLRSLTLGNILLSPEAAEILGNYVEESISLTTLNLKHFEPADGIIPFLRHLAFNISVTSMEVTIEMLENEEGLVFADVVRTHVALNKLEIHGSKVATPSALMRAAVGSRSLKTFILNECNLAVLDLAIMSRALYRRPPSPVSFPGGASASEPPTSGLENLMLYKCGKEEDRMLEVAFAELIRGGLRLLSIRECYLRDTFAGHAAYLLQMDRRLQHLYIQNNCLGPLGSRMMLKGLAANSTLEVLGLDLAHHQHLIAVFAVMWQYNLASRLVVHWHNPLGRQYAIARTSCTSSTAYLNLSWRWPQDLQLLLNTLGQCHRTKQAEIEFRPLPPPDYVLLLALALENMQYIRILELSLTIPEHHVVRVFRGLEKNRTIQRLTITHTRFNKEAVKALARVVALNTTLTVLKIELLHCGGNHWYQLKDICYGIREAMQINYFIIDLSVCVASENRASDYHIKEALRRNMVLVNEAIRFIYGWRGKTQALAFDALRYAGSLKFTLEDYYGAEEDEYRVLIRDALQHLAANFIFYAGIVKSKLQCYPHTEEGRRGERTIDILDPEILTYMFRYLRLSDIVNP</sequence>
<proteinExistence type="predicted"/>
<dbReference type="InterPro" id="IPR032675">
    <property type="entry name" value="LRR_dom_sf"/>
</dbReference>
<feature type="region of interest" description="Disordered" evidence="2">
    <location>
        <begin position="38"/>
        <end position="109"/>
    </location>
</feature>
<feature type="compositionally biased region" description="Basic residues" evidence="2">
    <location>
        <begin position="62"/>
        <end position="88"/>
    </location>
</feature>
<evidence type="ECO:0000256" key="1">
    <source>
        <dbReference type="ARBA" id="ARBA00022737"/>
    </source>
</evidence>
<dbReference type="PANTHER" id="PTHR24111:SF0">
    <property type="entry name" value="LEUCINE-RICH REPEAT-CONTAINING PROTEIN"/>
    <property type="match status" value="1"/>
</dbReference>
<feature type="compositionally biased region" description="Pro residues" evidence="2">
    <location>
        <begin position="40"/>
        <end position="50"/>
    </location>
</feature>